<keyword evidence="1" id="KW-0812">Transmembrane</keyword>
<dbReference type="Proteomes" id="UP000029738">
    <property type="component" value="Unassembled WGS sequence"/>
</dbReference>
<proteinExistence type="predicted"/>
<dbReference type="InterPro" id="IPR025644">
    <property type="entry name" value="DUF4344"/>
</dbReference>
<protein>
    <submittedName>
        <fullName evidence="2">DUF4344 domain-containing metallopeptidase</fullName>
    </submittedName>
</protein>
<gene>
    <name evidence="2" type="ORF">DA73_0400020410</name>
</gene>
<keyword evidence="1" id="KW-1133">Transmembrane helix</keyword>
<dbReference type="RefSeq" id="WP_167844718.1">
    <property type="nucleotide sequence ID" value="NZ_JHEG04000001.1"/>
</dbReference>
<evidence type="ECO:0000256" key="1">
    <source>
        <dbReference type="SAM" id="Phobius"/>
    </source>
</evidence>
<dbReference type="EMBL" id="JHEG04000001">
    <property type="protein sequence ID" value="KAF3887587.1"/>
    <property type="molecule type" value="Genomic_DNA"/>
</dbReference>
<keyword evidence="3" id="KW-1185">Reference proteome</keyword>
<name>A0A8S9T6I1_9CYAN</name>
<dbReference type="Pfam" id="PF14247">
    <property type="entry name" value="DUF4344"/>
    <property type="match status" value="1"/>
</dbReference>
<reference evidence="2" key="1">
    <citation type="journal article" date="2015" name="Genome Announc.">
        <title>Draft Genome Sequence of Tolypothrix boutellei Strain VB521301.</title>
        <authorList>
            <person name="Chandrababunaidu M.M."/>
            <person name="Singh D."/>
            <person name="Sen D."/>
            <person name="Bhan S."/>
            <person name="Das S."/>
            <person name="Gupta A."/>
            <person name="Adhikary S.P."/>
            <person name="Tripathy S."/>
        </authorList>
    </citation>
    <scope>NUCLEOTIDE SEQUENCE</scope>
    <source>
        <strain evidence="2">VB521301</strain>
    </source>
</reference>
<comment type="caution">
    <text evidence="2">The sequence shown here is derived from an EMBL/GenBank/DDBJ whole genome shotgun (WGS) entry which is preliminary data.</text>
</comment>
<accession>A0A8S9T6I1</accession>
<sequence>MRKHKFLLDRAINLFSRKSLFQKAFAVSLCGVLGVNLTAGLLIGQNRRAIATEADKTLVAQRKYQPGKFHIVYGEVKSPFYRELQKELRKSKALEPVGEALNSLQLALPTDVAIAFTECGELNAYYNPGDQSIKICYDLLTHYAELFSKDSPKGSTDKAFEEAASVLFFVVLHETGHALVDLLKIPVTGREEDAVDSLAAVMLLEGEGENAADEIVINTARAFALQGQGQLKGETIPFADEHSLDLQRFANLACLVYGKNPEKYTDIVKKGILPKSRAAKCPSEYTQARNSWLRLLERHSLSS</sequence>
<dbReference type="AlphaFoldDB" id="A0A8S9T6I1"/>
<evidence type="ECO:0000313" key="3">
    <source>
        <dbReference type="Proteomes" id="UP000029738"/>
    </source>
</evidence>
<keyword evidence="1" id="KW-0472">Membrane</keyword>
<organism evidence="2 3">
    <name type="scientific">Tolypothrix bouteillei VB521301</name>
    <dbReference type="NCBI Taxonomy" id="1479485"/>
    <lineage>
        <taxon>Bacteria</taxon>
        <taxon>Bacillati</taxon>
        <taxon>Cyanobacteriota</taxon>
        <taxon>Cyanophyceae</taxon>
        <taxon>Nostocales</taxon>
        <taxon>Tolypothrichaceae</taxon>
        <taxon>Tolypothrix</taxon>
    </lineage>
</organism>
<evidence type="ECO:0000313" key="2">
    <source>
        <dbReference type="EMBL" id="KAF3887587.1"/>
    </source>
</evidence>
<feature type="transmembrane region" description="Helical" evidence="1">
    <location>
        <begin position="20"/>
        <end position="43"/>
    </location>
</feature>
<reference evidence="2" key="2">
    <citation type="submission" date="2019-11" db="EMBL/GenBank/DDBJ databases">
        <title>Improved Assembly of Tolypothrix boutellei genome.</title>
        <authorList>
            <person name="Sarangi A.N."/>
            <person name="Mukherjee M."/>
            <person name="Ghosh S."/>
            <person name="Singh D."/>
            <person name="Das A."/>
            <person name="Kant S."/>
            <person name="Prusty A."/>
            <person name="Tripathy S."/>
        </authorList>
    </citation>
    <scope>NUCLEOTIDE SEQUENCE</scope>
    <source>
        <strain evidence="2">VB521301</strain>
    </source>
</reference>